<feature type="region of interest" description="Disordered" evidence="1">
    <location>
        <begin position="1"/>
        <end position="26"/>
    </location>
</feature>
<name>A0A5C8KM37_9GAMM</name>
<dbReference type="Proteomes" id="UP000321248">
    <property type="component" value="Unassembled WGS sequence"/>
</dbReference>
<dbReference type="GO" id="GO:1990351">
    <property type="term" value="C:transporter complex"/>
    <property type="evidence" value="ECO:0007669"/>
    <property type="project" value="TreeGrafter"/>
</dbReference>
<dbReference type="AlphaFoldDB" id="A0A5C8KM37"/>
<keyword evidence="4" id="KW-1185">Reference proteome</keyword>
<gene>
    <name evidence="3" type="primary">lptD</name>
    <name evidence="3" type="ORF">FU658_12335</name>
</gene>
<proteinExistence type="predicted"/>
<dbReference type="EMBL" id="VRTS01000009">
    <property type="protein sequence ID" value="TXK60556.1"/>
    <property type="molecule type" value="Genomic_DNA"/>
</dbReference>
<organism evidence="3 4">
    <name type="scientific">Alkalisalibacterium limincola</name>
    <dbReference type="NCBI Taxonomy" id="2699169"/>
    <lineage>
        <taxon>Bacteria</taxon>
        <taxon>Pseudomonadati</taxon>
        <taxon>Pseudomonadota</taxon>
        <taxon>Gammaproteobacteria</taxon>
        <taxon>Lysobacterales</taxon>
        <taxon>Lysobacteraceae</taxon>
        <taxon>Alkalisalibacterium</taxon>
    </lineage>
</organism>
<evidence type="ECO:0000259" key="2">
    <source>
        <dbReference type="Pfam" id="PF04453"/>
    </source>
</evidence>
<sequence>MAQRQRRTDPLLHPAPGHAARPGAPEWSGSDYVVEAELLFNDRWSVRTSQVYSPELSSRTLSAIRGQYRYGNGGLVNLGYRYRRDQLEQTDLSFVQPIRENWRLIGRWNYSILDRSTIEAIGGVEWEGCCLAVRLLGRHYVRNREGEKNNAVYLEIELKGLGSFGRRTGELLERAILDYDR</sequence>
<dbReference type="InterPro" id="IPR050218">
    <property type="entry name" value="LptD"/>
</dbReference>
<feature type="compositionally biased region" description="Low complexity" evidence="1">
    <location>
        <begin position="11"/>
        <end position="25"/>
    </location>
</feature>
<feature type="compositionally biased region" description="Basic and acidic residues" evidence="1">
    <location>
        <begin position="1"/>
        <end position="10"/>
    </location>
</feature>
<reference evidence="3 4" key="1">
    <citation type="submission" date="2019-08" db="EMBL/GenBank/DDBJ databases">
        <authorList>
            <person name="Karlyshev A.V."/>
        </authorList>
    </citation>
    <scope>NUCLEOTIDE SEQUENCE [LARGE SCALE GENOMIC DNA]</scope>
    <source>
        <strain evidence="3 4">Alg18-2.2</strain>
    </source>
</reference>
<comment type="caution">
    <text evidence="3">The sequence shown here is derived from an EMBL/GenBank/DDBJ whole genome shotgun (WGS) entry which is preliminary data.</text>
</comment>
<accession>A0A5C8KM37</accession>
<evidence type="ECO:0000313" key="3">
    <source>
        <dbReference type="EMBL" id="TXK60556.1"/>
    </source>
</evidence>
<dbReference type="PANTHER" id="PTHR30189:SF1">
    <property type="entry name" value="LPS-ASSEMBLY PROTEIN LPTD"/>
    <property type="match status" value="1"/>
</dbReference>
<feature type="domain" description="LptD C-terminal" evidence="2">
    <location>
        <begin position="28"/>
        <end position="102"/>
    </location>
</feature>
<dbReference type="PANTHER" id="PTHR30189">
    <property type="entry name" value="LPS-ASSEMBLY PROTEIN"/>
    <property type="match status" value="1"/>
</dbReference>
<dbReference type="InterPro" id="IPR007543">
    <property type="entry name" value="LptD_C"/>
</dbReference>
<evidence type="ECO:0000313" key="4">
    <source>
        <dbReference type="Proteomes" id="UP000321248"/>
    </source>
</evidence>
<protein>
    <submittedName>
        <fullName evidence="3">LPS assembly protein LptD</fullName>
    </submittedName>
</protein>
<dbReference type="GO" id="GO:0061024">
    <property type="term" value="P:membrane organization"/>
    <property type="evidence" value="ECO:0007669"/>
    <property type="project" value="InterPro"/>
</dbReference>
<dbReference type="Pfam" id="PF04453">
    <property type="entry name" value="LptD"/>
    <property type="match status" value="1"/>
</dbReference>
<evidence type="ECO:0000256" key="1">
    <source>
        <dbReference type="SAM" id="MobiDB-lite"/>
    </source>
</evidence>
<dbReference type="GO" id="GO:0009279">
    <property type="term" value="C:cell outer membrane"/>
    <property type="evidence" value="ECO:0007669"/>
    <property type="project" value="TreeGrafter"/>
</dbReference>